<dbReference type="PANTHER" id="PTHR13172">
    <property type="entry name" value="MITOCHONDRIAL IMPORT INNER MEMBRANE TRANSLOCASE SUBUNIT TIM9B"/>
    <property type="match status" value="1"/>
</dbReference>
<evidence type="ECO:0000313" key="10">
    <source>
        <dbReference type="EMBL" id="KAF6021423.1"/>
    </source>
</evidence>
<comment type="subunit">
    <text evidence="8">Heterohexamer.</text>
</comment>
<name>A0A7J7J5M3_BUGNE</name>
<dbReference type="InterPro" id="IPR035427">
    <property type="entry name" value="Tim10-like_dom_sf"/>
</dbReference>
<keyword evidence="4 8" id="KW-0653">Protein transport</keyword>
<evidence type="ECO:0000313" key="11">
    <source>
        <dbReference type="Proteomes" id="UP000593567"/>
    </source>
</evidence>
<dbReference type="OrthoDB" id="1551503at2759"/>
<organism evidence="10 11">
    <name type="scientific">Bugula neritina</name>
    <name type="common">Brown bryozoan</name>
    <name type="synonym">Sertularia neritina</name>
    <dbReference type="NCBI Taxonomy" id="10212"/>
    <lineage>
        <taxon>Eukaryota</taxon>
        <taxon>Metazoa</taxon>
        <taxon>Spiralia</taxon>
        <taxon>Lophotrochozoa</taxon>
        <taxon>Bryozoa</taxon>
        <taxon>Gymnolaemata</taxon>
        <taxon>Cheilostomatida</taxon>
        <taxon>Flustrina</taxon>
        <taxon>Buguloidea</taxon>
        <taxon>Bugulidae</taxon>
        <taxon>Bugula</taxon>
    </lineage>
</organism>
<keyword evidence="7 8" id="KW-1015">Disulfide bond</keyword>
<comment type="similarity">
    <text evidence="8">Belongs to the small Tim family.</text>
</comment>
<dbReference type="Proteomes" id="UP000593567">
    <property type="component" value="Unassembled WGS sequence"/>
</dbReference>
<comment type="function">
    <text evidence="8">Mitochondrial intermembrane chaperone that participates in the import and insertion of some multi-pass transmembrane proteins into the mitochondrial inner membrane. Also required for the transfer of beta-barrel precursors from the TOM complex to the sorting and assembly machinery (SAM complex) of the outer membrane. Acts as a chaperone-like protein that protects the hydrophobic precursors from aggregation and guide them through the mitochondrial intermembrane space.</text>
</comment>
<dbReference type="Pfam" id="PF02953">
    <property type="entry name" value="zf-Tim10_DDP"/>
    <property type="match status" value="1"/>
</dbReference>
<proteinExistence type="inferred from homology"/>
<keyword evidence="8" id="KW-0472">Membrane</keyword>
<evidence type="ECO:0000256" key="2">
    <source>
        <dbReference type="ARBA" id="ARBA00022723"/>
    </source>
</evidence>
<dbReference type="Gene3D" id="1.10.287.810">
    <property type="entry name" value="Mitochondrial import inner membrane translocase subunit tim13 like domains"/>
    <property type="match status" value="1"/>
</dbReference>
<dbReference type="GO" id="GO:0005743">
    <property type="term" value="C:mitochondrial inner membrane"/>
    <property type="evidence" value="ECO:0007669"/>
    <property type="project" value="UniProtKB-SubCell"/>
</dbReference>
<dbReference type="InterPro" id="IPR050673">
    <property type="entry name" value="Mito_inner_translocase_sub"/>
</dbReference>
<keyword evidence="2" id="KW-0479">Metal-binding</keyword>
<evidence type="ECO:0000256" key="3">
    <source>
        <dbReference type="ARBA" id="ARBA00022833"/>
    </source>
</evidence>
<comment type="caution">
    <text evidence="10">The sequence shown here is derived from an EMBL/GenBank/DDBJ whole genome shotgun (WGS) entry which is preliminary data.</text>
</comment>
<keyword evidence="5 8" id="KW-0811">Translocation</keyword>
<comment type="domain">
    <text evidence="8">The twin CX3C motif contains 4 conserved Cys residues that form 2 disulfide bonds in the mitochondrial intermembrane space.</text>
</comment>
<keyword evidence="3" id="KW-0862">Zinc</keyword>
<evidence type="ECO:0000256" key="4">
    <source>
        <dbReference type="ARBA" id="ARBA00022927"/>
    </source>
</evidence>
<feature type="domain" description="Tim10-like" evidence="9">
    <location>
        <begin position="3"/>
        <end position="58"/>
    </location>
</feature>
<dbReference type="EMBL" id="VXIV02003042">
    <property type="protein sequence ID" value="KAF6021423.1"/>
    <property type="molecule type" value="Genomic_DNA"/>
</dbReference>
<evidence type="ECO:0000256" key="8">
    <source>
        <dbReference type="RuleBase" id="RU367043"/>
    </source>
</evidence>
<dbReference type="AlphaFoldDB" id="A0A7J7J5M3"/>
<evidence type="ECO:0000256" key="6">
    <source>
        <dbReference type="ARBA" id="ARBA00023128"/>
    </source>
</evidence>
<gene>
    <name evidence="10" type="ORF">EB796_020266</name>
</gene>
<dbReference type="SUPFAM" id="SSF144122">
    <property type="entry name" value="Tim10-like"/>
    <property type="match status" value="1"/>
</dbReference>
<reference evidence="10" key="1">
    <citation type="submission" date="2020-06" db="EMBL/GenBank/DDBJ databases">
        <title>Draft genome of Bugula neritina, a colonial animal packing powerful symbionts and potential medicines.</title>
        <authorList>
            <person name="Rayko M."/>
        </authorList>
    </citation>
    <scope>NUCLEOTIDE SEQUENCE [LARGE SCALE GENOMIC DNA]</scope>
    <source>
        <strain evidence="10">Kwan_BN1</strain>
    </source>
</reference>
<sequence>MDHATQFRDLMMMYNKITENCFNSCVYDMNQRKLNNSEAMCTHNCFWKHLQSNNRLMIIFSELQAKKQENSLREQEIQMQKIVASQNQSEPSPT</sequence>
<comment type="subcellular location">
    <subcellularLocation>
        <location evidence="8">Mitochondrion inner membrane</location>
        <topology evidence="8">Peripheral membrane protein</topology>
        <orientation evidence="8">Intermembrane side</orientation>
    </subcellularLocation>
</comment>
<evidence type="ECO:0000256" key="5">
    <source>
        <dbReference type="ARBA" id="ARBA00023010"/>
    </source>
</evidence>
<accession>A0A7J7J5M3</accession>
<evidence type="ECO:0000256" key="1">
    <source>
        <dbReference type="ARBA" id="ARBA00022448"/>
    </source>
</evidence>
<dbReference type="GO" id="GO:0046872">
    <property type="term" value="F:metal ion binding"/>
    <property type="evidence" value="ECO:0007669"/>
    <property type="project" value="UniProtKB-KW"/>
</dbReference>
<dbReference type="InterPro" id="IPR004217">
    <property type="entry name" value="Tim10-like"/>
</dbReference>
<keyword evidence="11" id="KW-1185">Reference proteome</keyword>
<protein>
    <recommendedName>
        <fullName evidence="8">Mitochondrial import inner membrane translocase subunit</fullName>
    </recommendedName>
</protein>
<evidence type="ECO:0000256" key="7">
    <source>
        <dbReference type="ARBA" id="ARBA00023157"/>
    </source>
</evidence>
<keyword evidence="8" id="KW-0999">Mitochondrion inner membrane</keyword>
<keyword evidence="8" id="KW-0143">Chaperone</keyword>
<dbReference type="GO" id="GO:0015031">
    <property type="term" value="P:protein transport"/>
    <property type="evidence" value="ECO:0007669"/>
    <property type="project" value="UniProtKB-KW"/>
</dbReference>
<keyword evidence="1 8" id="KW-0813">Transport</keyword>
<evidence type="ECO:0000259" key="9">
    <source>
        <dbReference type="Pfam" id="PF02953"/>
    </source>
</evidence>
<keyword evidence="6 8" id="KW-0496">Mitochondrion</keyword>